<evidence type="ECO:0000313" key="3">
    <source>
        <dbReference type="EMBL" id="RKQ68419.1"/>
    </source>
</evidence>
<dbReference type="Gene3D" id="1.10.1530.10">
    <property type="match status" value="1"/>
</dbReference>
<dbReference type="OrthoDB" id="9811519at2"/>
<dbReference type="EMBL" id="RBIG01000003">
    <property type="protein sequence ID" value="RKQ68419.1"/>
    <property type="molecule type" value="Genomic_DNA"/>
</dbReference>
<dbReference type="Proteomes" id="UP000277424">
    <property type="component" value="Unassembled WGS sequence"/>
</dbReference>
<comment type="similarity">
    <text evidence="1">Belongs to the LDH2/MDH2 oxidoreductase family.</text>
</comment>
<dbReference type="PANTHER" id="PTHR11091:SF0">
    <property type="entry name" value="MALATE DEHYDROGENASE"/>
    <property type="match status" value="1"/>
</dbReference>
<gene>
    <name evidence="3" type="ORF">BCL74_2899</name>
</gene>
<dbReference type="InterPro" id="IPR043143">
    <property type="entry name" value="Mal/L-sulf/L-lact_DH-like_NADP"/>
</dbReference>
<dbReference type="AlphaFoldDB" id="A0A420WBL9"/>
<reference evidence="3 4" key="1">
    <citation type="submission" date="2018-10" db="EMBL/GenBank/DDBJ databases">
        <title>Comparative analysis of microorganisms from saline springs in Andes Mountain Range, Colombia.</title>
        <authorList>
            <person name="Rubin E."/>
        </authorList>
    </citation>
    <scope>NUCLEOTIDE SEQUENCE [LARGE SCALE GENOMIC DNA]</scope>
    <source>
        <strain evidence="3 4">USBA 36</strain>
    </source>
</reference>
<accession>A0A420WBL9</accession>
<dbReference type="InterPro" id="IPR043144">
    <property type="entry name" value="Mal/L-sulf/L-lact_DH-like_ah"/>
</dbReference>
<evidence type="ECO:0000256" key="2">
    <source>
        <dbReference type="ARBA" id="ARBA00023002"/>
    </source>
</evidence>
<evidence type="ECO:0000256" key="1">
    <source>
        <dbReference type="ARBA" id="ARBA00006056"/>
    </source>
</evidence>
<dbReference type="SUPFAM" id="SSF89733">
    <property type="entry name" value="L-sulfolactate dehydrogenase-like"/>
    <property type="match status" value="1"/>
</dbReference>
<sequence>MPHRLSLPALEALIHDVMLNSRVAPATAASVARALTRAEAESISSHGAARAPVYADQALNGKADGMVTPLVERTAAAVIRVDAHTGFAFPAIDAGLEAACNILPETGIAAVGIANSHHFGVAGHPVEDMALKGYIALAFSNTPQAMAPWGGNRGLFGTNPIAFAFPREGRPPLVMDLSLSVAARGKIVLAAKEGRAIPEGWAIDSEGNPTTDSKAALAGTVLPIGGAKGSALALMVELLCGALTGSNFGYEGTSFFEAEGAPPSVGHMILLFDPARFGGGDVAARGEEMFAQITGQPGARLPGERRRALKAAAERDGLDLPDALYAELVRRAGGNAL</sequence>
<dbReference type="GO" id="GO:0016491">
    <property type="term" value="F:oxidoreductase activity"/>
    <property type="evidence" value="ECO:0007669"/>
    <property type="project" value="UniProtKB-KW"/>
</dbReference>
<dbReference type="Gene3D" id="3.30.1370.60">
    <property type="entry name" value="Hypothetical oxidoreductase yiak, domain 2"/>
    <property type="match status" value="1"/>
</dbReference>
<evidence type="ECO:0000313" key="4">
    <source>
        <dbReference type="Proteomes" id="UP000277424"/>
    </source>
</evidence>
<comment type="caution">
    <text evidence="3">The sequence shown here is derived from an EMBL/GenBank/DDBJ whole genome shotgun (WGS) entry which is preliminary data.</text>
</comment>
<dbReference type="PANTHER" id="PTHR11091">
    <property type="entry name" value="OXIDOREDUCTASE-RELATED"/>
    <property type="match status" value="1"/>
</dbReference>
<dbReference type="RefSeq" id="WP_121221058.1">
    <property type="nucleotide sequence ID" value="NZ_RBIG01000003.1"/>
</dbReference>
<dbReference type="InterPro" id="IPR036111">
    <property type="entry name" value="Mal/L-sulfo/L-lacto_DH-like_sf"/>
</dbReference>
<proteinExistence type="inferred from homology"/>
<keyword evidence="2" id="KW-0560">Oxidoreductase</keyword>
<name>A0A420WBL9_9PROT</name>
<organism evidence="3 4">
    <name type="scientific">Oceanibaculum indicum</name>
    <dbReference type="NCBI Taxonomy" id="526216"/>
    <lineage>
        <taxon>Bacteria</taxon>
        <taxon>Pseudomonadati</taxon>
        <taxon>Pseudomonadota</taxon>
        <taxon>Alphaproteobacteria</taxon>
        <taxon>Rhodospirillales</taxon>
        <taxon>Oceanibaculaceae</taxon>
        <taxon>Oceanibaculum</taxon>
    </lineage>
</organism>
<protein>
    <submittedName>
        <fullName evidence="3">(2R)-3-sulfolactate dehydrogenase (NADP+)</fullName>
    </submittedName>
</protein>
<dbReference type="InterPro" id="IPR003767">
    <property type="entry name" value="Malate/L-lactate_DH-like"/>
</dbReference>
<dbReference type="Pfam" id="PF02615">
    <property type="entry name" value="Ldh_2"/>
    <property type="match status" value="1"/>
</dbReference>